<evidence type="ECO:0000313" key="3">
    <source>
        <dbReference type="Proteomes" id="UP000631114"/>
    </source>
</evidence>
<organism evidence="2 3">
    <name type="scientific">Coptis chinensis</name>
    <dbReference type="NCBI Taxonomy" id="261450"/>
    <lineage>
        <taxon>Eukaryota</taxon>
        <taxon>Viridiplantae</taxon>
        <taxon>Streptophyta</taxon>
        <taxon>Embryophyta</taxon>
        <taxon>Tracheophyta</taxon>
        <taxon>Spermatophyta</taxon>
        <taxon>Magnoliopsida</taxon>
        <taxon>Ranunculales</taxon>
        <taxon>Ranunculaceae</taxon>
        <taxon>Coptidoideae</taxon>
        <taxon>Coptis</taxon>
    </lineage>
</organism>
<evidence type="ECO:0000313" key="2">
    <source>
        <dbReference type="EMBL" id="KAF9617068.1"/>
    </source>
</evidence>
<gene>
    <name evidence="2" type="ORF">IFM89_033173</name>
</gene>
<evidence type="ECO:0000259" key="1">
    <source>
        <dbReference type="PROSITE" id="PS51746"/>
    </source>
</evidence>
<dbReference type="Proteomes" id="UP000631114">
    <property type="component" value="Unassembled WGS sequence"/>
</dbReference>
<dbReference type="AlphaFoldDB" id="A0A835IK13"/>
<sequence length="115" mass="12904">MFLLSTNPWGGYFGCEIHYSVNVSRAFTEDVIFLIINIHDGCTYLQPDRPDEMEGVEAAGGRVINWNGYRVLGVLTTSRSIGDQYLKLYVISIPEISITEHTEKDEFVILASDGL</sequence>
<proteinExistence type="predicted"/>
<dbReference type="InterPro" id="IPR015655">
    <property type="entry name" value="PP2C"/>
</dbReference>
<feature type="domain" description="PPM-type phosphatase" evidence="1">
    <location>
        <begin position="1"/>
        <end position="115"/>
    </location>
</feature>
<dbReference type="Pfam" id="PF00481">
    <property type="entry name" value="PP2C"/>
    <property type="match status" value="1"/>
</dbReference>
<dbReference type="PROSITE" id="PS51746">
    <property type="entry name" value="PPM_2"/>
    <property type="match status" value="1"/>
</dbReference>
<dbReference type="InterPro" id="IPR001932">
    <property type="entry name" value="PPM-type_phosphatase-like_dom"/>
</dbReference>
<dbReference type="OrthoDB" id="10264738at2759"/>
<keyword evidence="3" id="KW-1185">Reference proteome</keyword>
<protein>
    <recommendedName>
        <fullName evidence="1">PPM-type phosphatase domain-containing protein</fullName>
    </recommendedName>
</protein>
<name>A0A835IK13_9MAGN</name>
<reference evidence="2 3" key="1">
    <citation type="submission" date="2020-10" db="EMBL/GenBank/DDBJ databases">
        <title>The Coptis chinensis genome and diversification of protoberbering-type alkaloids.</title>
        <authorList>
            <person name="Wang B."/>
            <person name="Shu S."/>
            <person name="Song C."/>
            <person name="Liu Y."/>
        </authorList>
    </citation>
    <scope>NUCLEOTIDE SEQUENCE [LARGE SCALE GENOMIC DNA]</scope>
    <source>
        <strain evidence="2">HL-2020</strain>
        <tissue evidence="2">Leaf</tissue>
    </source>
</reference>
<dbReference type="SUPFAM" id="SSF81606">
    <property type="entry name" value="PP2C-like"/>
    <property type="match status" value="1"/>
</dbReference>
<dbReference type="Gene3D" id="3.60.40.10">
    <property type="entry name" value="PPM-type phosphatase domain"/>
    <property type="match status" value="1"/>
</dbReference>
<dbReference type="CDD" id="cd00143">
    <property type="entry name" value="PP2Cc"/>
    <property type="match status" value="1"/>
</dbReference>
<dbReference type="PANTHER" id="PTHR47992">
    <property type="entry name" value="PROTEIN PHOSPHATASE"/>
    <property type="match status" value="1"/>
</dbReference>
<dbReference type="GO" id="GO:0004722">
    <property type="term" value="F:protein serine/threonine phosphatase activity"/>
    <property type="evidence" value="ECO:0007669"/>
    <property type="project" value="InterPro"/>
</dbReference>
<accession>A0A835IK13</accession>
<dbReference type="EMBL" id="JADFTS010000003">
    <property type="protein sequence ID" value="KAF9617068.1"/>
    <property type="molecule type" value="Genomic_DNA"/>
</dbReference>
<dbReference type="InterPro" id="IPR036457">
    <property type="entry name" value="PPM-type-like_dom_sf"/>
</dbReference>
<comment type="caution">
    <text evidence="2">The sequence shown here is derived from an EMBL/GenBank/DDBJ whole genome shotgun (WGS) entry which is preliminary data.</text>
</comment>